<evidence type="ECO:0000313" key="3">
    <source>
        <dbReference type="Proteomes" id="UP000242875"/>
    </source>
</evidence>
<dbReference type="PANTHER" id="PTHR37919:SF2">
    <property type="entry name" value="EXPERA DOMAIN-CONTAINING PROTEIN"/>
    <property type="match status" value="1"/>
</dbReference>
<gene>
    <name evidence="2" type="ORF">BZG36_00934</name>
</gene>
<protein>
    <recommendedName>
        <fullName evidence="4">EXPERA domain-containing protein</fullName>
    </recommendedName>
</protein>
<comment type="caution">
    <text evidence="2">The sequence shown here is derived from an EMBL/GenBank/DDBJ whole genome shotgun (WGS) entry which is preliminary data.</text>
</comment>
<proteinExistence type="predicted"/>
<feature type="transmembrane region" description="Helical" evidence="1">
    <location>
        <begin position="100"/>
        <end position="118"/>
    </location>
</feature>
<evidence type="ECO:0008006" key="4">
    <source>
        <dbReference type="Google" id="ProtNLM"/>
    </source>
</evidence>
<dbReference type="OrthoDB" id="60858at2759"/>
<dbReference type="AlphaFoldDB" id="A0A261Y5H7"/>
<dbReference type="EMBL" id="MVBO01000009">
    <property type="protein sequence ID" value="OZJ05875.1"/>
    <property type="molecule type" value="Genomic_DNA"/>
</dbReference>
<evidence type="ECO:0000256" key="1">
    <source>
        <dbReference type="SAM" id="Phobius"/>
    </source>
</evidence>
<name>A0A261Y5H7_9FUNG</name>
<dbReference type="PANTHER" id="PTHR37919">
    <property type="entry name" value="PROTEIN CBG05606"/>
    <property type="match status" value="1"/>
</dbReference>
<organism evidence="2 3">
    <name type="scientific">Bifiguratus adelaidae</name>
    <dbReference type="NCBI Taxonomy" id="1938954"/>
    <lineage>
        <taxon>Eukaryota</taxon>
        <taxon>Fungi</taxon>
        <taxon>Fungi incertae sedis</taxon>
        <taxon>Mucoromycota</taxon>
        <taxon>Mucoromycotina</taxon>
        <taxon>Endogonomycetes</taxon>
        <taxon>Endogonales</taxon>
        <taxon>Endogonales incertae sedis</taxon>
        <taxon>Bifiguratus</taxon>
    </lineage>
</organism>
<evidence type="ECO:0000313" key="2">
    <source>
        <dbReference type="EMBL" id="OZJ05875.1"/>
    </source>
</evidence>
<keyword evidence="3" id="KW-1185">Reference proteome</keyword>
<feature type="transmembrane region" description="Helical" evidence="1">
    <location>
        <begin position="6"/>
        <end position="28"/>
    </location>
</feature>
<sequence>METVPIWIKGWFAISTILVVWDIFYCLLRPRSMLGGDLHWIWAPYNLYGKVDHGYGWPAFNRGDGFTSAQAWMNLVESIMNVGYLYLLEKPSVSIGQANLLAFAAVVMTLAKTVLYFLNDYCAGWRNSGHNDLYTWVTLYLVPNGMWILVPSILVIYFANDLVRRLSRTSKKVD</sequence>
<dbReference type="Proteomes" id="UP000242875">
    <property type="component" value="Unassembled WGS sequence"/>
</dbReference>
<keyword evidence="1" id="KW-0472">Membrane</keyword>
<accession>A0A261Y5H7</accession>
<reference evidence="2 3" key="1">
    <citation type="journal article" date="2017" name="Mycologia">
        <title>Bifiguratus adelaidae, gen. et sp. nov., a new member of Mucoromycotina in endophytic and soil-dwelling habitats.</title>
        <authorList>
            <person name="Torres-Cruz T.J."/>
            <person name="Billingsley Tobias T.L."/>
            <person name="Almatruk M."/>
            <person name="Hesse C."/>
            <person name="Kuske C.R."/>
            <person name="Desiro A."/>
            <person name="Benucci G.M."/>
            <person name="Bonito G."/>
            <person name="Stajich J.E."/>
            <person name="Dunlap C."/>
            <person name="Arnold A.E."/>
            <person name="Porras-Alfaro A."/>
        </authorList>
    </citation>
    <scope>NUCLEOTIDE SEQUENCE [LARGE SCALE GENOMIC DNA]</scope>
    <source>
        <strain evidence="2 3">AZ0501</strain>
    </source>
</reference>
<keyword evidence="1" id="KW-0812">Transmembrane</keyword>
<feature type="transmembrane region" description="Helical" evidence="1">
    <location>
        <begin position="138"/>
        <end position="159"/>
    </location>
</feature>
<keyword evidence="1" id="KW-1133">Transmembrane helix</keyword>